<name>A0AAE9DIJ5_CAEBR</name>
<dbReference type="InterPro" id="IPR012885">
    <property type="entry name" value="F-box_Sdz-33"/>
</dbReference>
<organism evidence="2 3">
    <name type="scientific">Caenorhabditis briggsae</name>
    <dbReference type="NCBI Taxonomy" id="6238"/>
    <lineage>
        <taxon>Eukaryota</taxon>
        <taxon>Metazoa</taxon>
        <taxon>Ecdysozoa</taxon>
        <taxon>Nematoda</taxon>
        <taxon>Chromadorea</taxon>
        <taxon>Rhabditida</taxon>
        <taxon>Rhabditina</taxon>
        <taxon>Rhabditomorpha</taxon>
        <taxon>Rhabditoidea</taxon>
        <taxon>Rhabditidae</taxon>
        <taxon>Peloderinae</taxon>
        <taxon>Caenorhabditis</taxon>
    </lineage>
</organism>
<feature type="domain" description="Sdz-33 F-box" evidence="1">
    <location>
        <begin position="98"/>
        <end position="156"/>
    </location>
</feature>
<dbReference type="Pfam" id="PF07735">
    <property type="entry name" value="FBA_2"/>
    <property type="match status" value="1"/>
</dbReference>
<proteinExistence type="predicted"/>
<reference evidence="2 3" key="1">
    <citation type="submission" date="2022-05" db="EMBL/GenBank/DDBJ databases">
        <title>Chromosome-level reference genomes for two strains of Caenorhabditis briggsae: an improved platform for comparative genomics.</title>
        <authorList>
            <person name="Stevens L."/>
            <person name="Andersen E.C."/>
        </authorList>
    </citation>
    <scope>NUCLEOTIDE SEQUENCE [LARGE SCALE GENOMIC DNA]</scope>
    <source>
        <strain evidence="2">QX1410_ONT</strain>
        <tissue evidence="2">Whole-organism</tissue>
    </source>
</reference>
<dbReference type="Proteomes" id="UP000827892">
    <property type="component" value="Chromosome II"/>
</dbReference>
<dbReference type="AlphaFoldDB" id="A0AAE9DIJ5"/>
<dbReference type="PANTHER" id="PTHR21503:SF8">
    <property type="entry name" value="F-BOX ASSOCIATED DOMAIN-CONTAINING PROTEIN-RELATED"/>
    <property type="match status" value="1"/>
</dbReference>
<protein>
    <recommendedName>
        <fullName evidence="1">Sdz-33 F-box domain-containing protein</fullName>
    </recommendedName>
</protein>
<evidence type="ECO:0000259" key="1">
    <source>
        <dbReference type="Pfam" id="PF07735"/>
    </source>
</evidence>
<evidence type="ECO:0000313" key="3">
    <source>
        <dbReference type="Proteomes" id="UP000827892"/>
    </source>
</evidence>
<accession>A0AAE9DIJ5</accession>
<sequence>MKNRNQFRFLDLPIVVTRNVVSTKDPLDIFWLNLLEGRIKESVEWVKLRFPNVERIHINGPNVPQKDVQYVLDNITPTNKFRKTAESNENLLWRIEGTFEQIRIGSGSWITVDHAMNFSFPYVVVMGTTITNQELNLILKNWIDMKCHLKTKQLEINLMDGENFLDTVLENIPYEIGQPIVPLNPKHTVEAGYYIKRIDGLTDSIYIRDGPKGYFLISFFNEE</sequence>
<gene>
    <name evidence="2" type="ORF">L3Y34_017340</name>
</gene>
<dbReference type="PANTHER" id="PTHR21503">
    <property type="entry name" value="F-BOX-CONTAINING HYPOTHETICAL PROTEIN C.ELEGANS"/>
    <property type="match status" value="1"/>
</dbReference>
<evidence type="ECO:0000313" key="2">
    <source>
        <dbReference type="EMBL" id="ULU04501.1"/>
    </source>
</evidence>
<dbReference type="EMBL" id="CP090892">
    <property type="protein sequence ID" value="ULU04501.1"/>
    <property type="molecule type" value="Genomic_DNA"/>
</dbReference>